<dbReference type="AlphaFoldDB" id="A0A4R1MZC3"/>
<protein>
    <recommendedName>
        <fullName evidence="3 5">Regulatory protein RecX</fullName>
    </recommendedName>
</protein>
<dbReference type="GO" id="GO:0005737">
    <property type="term" value="C:cytoplasm"/>
    <property type="evidence" value="ECO:0007669"/>
    <property type="project" value="UniProtKB-SubCell"/>
</dbReference>
<dbReference type="GO" id="GO:0006282">
    <property type="term" value="P:regulation of DNA repair"/>
    <property type="evidence" value="ECO:0007669"/>
    <property type="project" value="UniProtKB-UniRule"/>
</dbReference>
<evidence type="ECO:0000313" key="7">
    <source>
        <dbReference type="EMBL" id="TCK97960.1"/>
    </source>
</evidence>
<comment type="caution">
    <text evidence="7">The sequence shown here is derived from an EMBL/GenBank/DDBJ whole genome shotgun (WGS) entry which is preliminary data.</text>
</comment>
<evidence type="ECO:0000256" key="1">
    <source>
        <dbReference type="ARBA" id="ARBA00004496"/>
    </source>
</evidence>
<organism evidence="7 8">
    <name type="scientific">Natranaerovirga hydrolytica</name>
    <dbReference type="NCBI Taxonomy" id="680378"/>
    <lineage>
        <taxon>Bacteria</taxon>
        <taxon>Bacillati</taxon>
        <taxon>Bacillota</taxon>
        <taxon>Clostridia</taxon>
        <taxon>Lachnospirales</taxon>
        <taxon>Natranaerovirgaceae</taxon>
        <taxon>Natranaerovirga</taxon>
    </lineage>
</organism>
<evidence type="ECO:0000313" key="8">
    <source>
        <dbReference type="Proteomes" id="UP000294545"/>
    </source>
</evidence>
<name>A0A4R1MZC3_9FIRM</name>
<reference evidence="7 8" key="1">
    <citation type="submission" date="2019-03" db="EMBL/GenBank/DDBJ databases">
        <title>Genomic Encyclopedia of Type Strains, Phase IV (KMG-IV): sequencing the most valuable type-strain genomes for metagenomic binning, comparative biology and taxonomic classification.</title>
        <authorList>
            <person name="Goeker M."/>
        </authorList>
    </citation>
    <scope>NUCLEOTIDE SEQUENCE [LARGE SCALE GENOMIC DNA]</scope>
    <source>
        <strain evidence="7 8">DSM 24176</strain>
    </source>
</reference>
<evidence type="ECO:0000256" key="3">
    <source>
        <dbReference type="ARBA" id="ARBA00018111"/>
    </source>
</evidence>
<dbReference type="PANTHER" id="PTHR33602:SF1">
    <property type="entry name" value="REGULATORY PROTEIN RECX FAMILY PROTEIN"/>
    <property type="match status" value="1"/>
</dbReference>
<proteinExistence type="inferred from homology"/>
<dbReference type="Pfam" id="PF21982">
    <property type="entry name" value="RecX_HTH1"/>
    <property type="match status" value="1"/>
</dbReference>
<keyword evidence="8" id="KW-1185">Reference proteome</keyword>
<gene>
    <name evidence="5" type="primary">recX</name>
    <name evidence="7" type="ORF">EDC19_0362</name>
</gene>
<dbReference type="Gene3D" id="1.10.10.10">
    <property type="entry name" value="Winged helix-like DNA-binding domain superfamily/Winged helix DNA-binding domain"/>
    <property type="match status" value="1"/>
</dbReference>
<dbReference type="InterPro" id="IPR053926">
    <property type="entry name" value="RecX_HTH_1st"/>
</dbReference>
<dbReference type="InterPro" id="IPR036388">
    <property type="entry name" value="WH-like_DNA-bd_sf"/>
</dbReference>
<evidence type="ECO:0000256" key="5">
    <source>
        <dbReference type="HAMAP-Rule" id="MF_01114"/>
    </source>
</evidence>
<evidence type="ECO:0000256" key="4">
    <source>
        <dbReference type="ARBA" id="ARBA00022490"/>
    </source>
</evidence>
<evidence type="ECO:0000259" key="6">
    <source>
        <dbReference type="Pfam" id="PF21982"/>
    </source>
</evidence>
<comment type="function">
    <text evidence="5">Modulates RecA activity.</text>
</comment>
<comment type="subcellular location">
    <subcellularLocation>
        <location evidence="1 5">Cytoplasm</location>
    </subcellularLocation>
</comment>
<dbReference type="HAMAP" id="MF_01114">
    <property type="entry name" value="RecX"/>
    <property type="match status" value="1"/>
</dbReference>
<feature type="domain" description="RecX first three-helical" evidence="6">
    <location>
        <begin position="60"/>
        <end position="99"/>
    </location>
</feature>
<dbReference type="InterPro" id="IPR003783">
    <property type="entry name" value="Regulatory_RecX"/>
</dbReference>
<sequence>MKVTKLLKDNNKNKIAVYIDDDYYFWLTQKEIDKLELEEDAEISYGRITSIIDNIVFKKAKSKAMNLLKYCDRTEYEIKNKLAQNGYIDSVIENVIFFLKEYNYVDDYKYACNYVNYHQNKSILQLKGLLLKKGIDKTLIHEALEHMEVKEEDIIHNIIVKKSRNYDFNKREDVQKMYYHLIRKGFNAPTVINKINQYKS</sequence>
<dbReference type="PANTHER" id="PTHR33602">
    <property type="entry name" value="REGULATORY PROTEIN RECX FAMILY PROTEIN"/>
    <property type="match status" value="1"/>
</dbReference>
<comment type="similarity">
    <text evidence="2 5">Belongs to the RecX family.</text>
</comment>
<accession>A0A4R1MZC3</accession>
<dbReference type="Proteomes" id="UP000294545">
    <property type="component" value="Unassembled WGS sequence"/>
</dbReference>
<dbReference type="EMBL" id="SMGQ01000011">
    <property type="protein sequence ID" value="TCK97960.1"/>
    <property type="molecule type" value="Genomic_DNA"/>
</dbReference>
<evidence type="ECO:0000256" key="2">
    <source>
        <dbReference type="ARBA" id="ARBA00009695"/>
    </source>
</evidence>
<dbReference type="RefSeq" id="WP_132279638.1">
    <property type="nucleotide sequence ID" value="NZ_SMGQ01000011.1"/>
</dbReference>
<dbReference type="OrthoDB" id="9804967at2"/>
<keyword evidence="4 5" id="KW-0963">Cytoplasm</keyword>